<accession>A0A382VFY9</accession>
<feature type="region of interest" description="Disordered" evidence="1">
    <location>
        <begin position="110"/>
        <end position="155"/>
    </location>
</feature>
<dbReference type="AlphaFoldDB" id="A0A382VFY9"/>
<reference evidence="2" key="1">
    <citation type="submission" date="2018-05" db="EMBL/GenBank/DDBJ databases">
        <authorList>
            <person name="Lanie J.A."/>
            <person name="Ng W.-L."/>
            <person name="Kazmierczak K.M."/>
            <person name="Andrzejewski T.M."/>
            <person name="Davidsen T.M."/>
            <person name="Wayne K.J."/>
            <person name="Tettelin H."/>
            <person name="Glass J.I."/>
            <person name="Rusch D."/>
            <person name="Podicherti R."/>
            <person name="Tsui H.-C.T."/>
            <person name="Winkler M.E."/>
        </authorList>
    </citation>
    <scope>NUCLEOTIDE SEQUENCE</scope>
</reference>
<evidence type="ECO:0000313" key="2">
    <source>
        <dbReference type="EMBL" id="SVD44818.1"/>
    </source>
</evidence>
<evidence type="ECO:0000256" key="1">
    <source>
        <dbReference type="SAM" id="MobiDB-lite"/>
    </source>
</evidence>
<protein>
    <submittedName>
        <fullName evidence="2">Uncharacterized protein</fullName>
    </submittedName>
</protein>
<gene>
    <name evidence="2" type="ORF">METZ01_LOCUS397672</name>
</gene>
<sequence length="155" mass="17684">MIPIIVALVGAALTLLTLWQMRRRRHNKLALRVLAGQRRLLGEEVDERFEELAKIDEEDLRSRLDGAIGLVDGLHVGLLERQAHLQNLEDLAHLQRHKIAVLGHHLDEAASQAPEQNPPIEDEPEQLPQTREDLEDDLLGRISQHTPPRSKRRLD</sequence>
<name>A0A382VFY9_9ZZZZ</name>
<proteinExistence type="predicted"/>
<organism evidence="2">
    <name type="scientific">marine metagenome</name>
    <dbReference type="NCBI Taxonomy" id="408172"/>
    <lineage>
        <taxon>unclassified sequences</taxon>
        <taxon>metagenomes</taxon>
        <taxon>ecological metagenomes</taxon>
    </lineage>
</organism>
<dbReference type="EMBL" id="UINC01151294">
    <property type="protein sequence ID" value="SVD44818.1"/>
    <property type="molecule type" value="Genomic_DNA"/>
</dbReference>